<evidence type="ECO:0000313" key="3">
    <source>
        <dbReference type="Proteomes" id="UP001549291"/>
    </source>
</evidence>
<dbReference type="Gene3D" id="1.10.1220.10">
    <property type="entry name" value="Met repressor-like"/>
    <property type="match status" value="1"/>
</dbReference>
<keyword evidence="3" id="KW-1185">Reference proteome</keyword>
<comment type="caution">
    <text evidence="2">The sequence shown here is derived from an EMBL/GenBank/DDBJ whole genome shotgun (WGS) entry which is preliminary data.</text>
</comment>
<dbReference type="EMBL" id="JBEPTQ010000001">
    <property type="protein sequence ID" value="MET4716021.1"/>
    <property type="molecule type" value="Genomic_DNA"/>
</dbReference>
<evidence type="ECO:0000313" key="2">
    <source>
        <dbReference type="EMBL" id="MET4716021.1"/>
    </source>
</evidence>
<evidence type="ECO:0008006" key="4">
    <source>
        <dbReference type="Google" id="ProtNLM"/>
    </source>
</evidence>
<feature type="region of interest" description="Disordered" evidence="1">
    <location>
        <begin position="36"/>
        <end position="70"/>
    </location>
</feature>
<organism evidence="2 3">
    <name type="scientific">Bradyrhizobium japonicum</name>
    <dbReference type="NCBI Taxonomy" id="375"/>
    <lineage>
        <taxon>Bacteria</taxon>
        <taxon>Pseudomonadati</taxon>
        <taxon>Pseudomonadota</taxon>
        <taxon>Alphaproteobacteria</taxon>
        <taxon>Hyphomicrobiales</taxon>
        <taxon>Nitrobacteraceae</taxon>
        <taxon>Bradyrhizobium</taxon>
    </lineage>
</organism>
<sequence>MSGDQIKGLRDLQRANMGDITDIASQLLARQLIALGARGEPPPPLPPPPKKEKRVRRCSPTSKATLQPRAVDGVSRRTWYRISRLKRPWSRHSTANGAIPSCMRPCPS</sequence>
<name>A0ABV2RGG6_BRAJP</name>
<dbReference type="Proteomes" id="UP001549291">
    <property type="component" value="Unassembled WGS sequence"/>
</dbReference>
<dbReference type="InterPro" id="IPR013321">
    <property type="entry name" value="Arc_rbn_hlx_hlx"/>
</dbReference>
<protein>
    <recommendedName>
        <fullName evidence="4">Transposase</fullName>
    </recommendedName>
</protein>
<evidence type="ECO:0000256" key="1">
    <source>
        <dbReference type="SAM" id="MobiDB-lite"/>
    </source>
</evidence>
<accession>A0ABV2RGG6</accession>
<reference evidence="2 3" key="1">
    <citation type="submission" date="2024-06" db="EMBL/GenBank/DDBJ databases">
        <title>Genomic Encyclopedia of Type Strains, Phase V (KMG-V): Genome sequencing to study the core and pangenomes of soil and plant-associated prokaryotes.</title>
        <authorList>
            <person name="Whitman W."/>
        </authorList>
    </citation>
    <scope>NUCLEOTIDE SEQUENCE [LARGE SCALE GENOMIC DNA]</scope>
    <source>
        <strain evidence="2 3">USDA 160</strain>
    </source>
</reference>
<proteinExistence type="predicted"/>
<gene>
    <name evidence="2" type="ORF">ABIF63_000124</name>
</gene>